<dbReference type="PANTHER" id="PTHR12558:SF13">
    <property type="entry name" value="CELL DIVISION CYCLE PROTEIN 27 HOMOLOG"/>
    <property type="match status" value="1"/>
</dbReference>
<dbReference type="Pfam" id="PF13432">
    <property type="entry name" value="TPR_16"/>
    <property type="match status" value="1"/>
</dbReference>
<keyword evidence="4" id="KW-0677">Repeat</keyword>
<evidence type="ECO:0000256" key="5">
    <source>
        <dbReference type="ARBA" id="ARBA00022803"/>
    </source>
</evidence>
<feature type="signal peptide" evidence="8">
    <location>
        <begin position="1"/>
        <end position="23"/>
    </location>
</feature>
<evidence type="ECO:0000256" key="3">
    <source>
        <dbReference type="ARBA" id="ARBA00022729"/>
    </source>
</evidence>
<dbReference type="NCBIfam" id="NF008520">
    <property type="entry name" value="PRK11447.1"/>
    <property type="match status" value="1"/>
</dbReference>
<dbReference type="InterPro" id="IPR011990">
    <property type="entry name" value="TPR-like_helical_dom_sf"/>
</dbReference>
<evidence type="ECO:0000256" key="6">
    <source>
        <dbReference type="ARBA" id="ARBA00022916"/>
    </source>
</evidence>
<proteinExistence type="predicted"/>
<dbReference type="SUPFAM" id="SSF48452">
    <property type="entry name" value="TPR-like"/>
    <property type="match status" value="4"/>
</dbReference>
<keyword evidence="5 7" id="KW-0802">TPR repeat</keyword>
<comment type="pathway">
    <text evidence="2">Glycan metabolism; bacterial cellulose biosynthesis.</text>
</comment>
<evidence type="ECO:0000259" key="9">
    <source>
        <dbReference type="Pfam" id="PF05420"/>
    </source>
</evidence>
<dbReference type="EMBL" id="AP024590">
    <property type="protein sequence ID" value="BCU57489.1"/>
    <property type="molecule type" value="Genomic_DNA"/>
</dbReference>
<accession>A0AA86JF54</accession>
<dbReference type="Pfam" id="PF05420">
    <property type="entry name" value="BCSC_C"/>
    <property type="match status" value="1"/>
</dbReference>
<dbReference type="Pfam" id="PF13181">
    <property type="entry name" value="TPR_8"/>
    <property type="match status" value="1"/>
</dbReference>
<evidence type="ECO:0000313" key="10">
    <source>
        <dbReference type="EMBL" id="BCU57489.1"/>
    </source>
</evidence>
<dbReference type="RefSeq" id="WP_088222343.1">
    <property type="nucleotide sequence ID" value="NZ_AP024590.1"/>
</dbReference>
<feature type="repeat" description="TPR" evidence="7">
    <location>
        <begin position="303"/>
        <end position="336"/>
    </location>
</feature>
<protein>
    <submittedName>
        <fullName evidence="10">Cellulose biosynthesis protein BcsC</fullName>
    </submittedName>
</protein>
<dbReference type="SMART" id="SM00028">
    <property type="entry name" value="TPR"/>
    <property type="match status" value="6"/>
</dbReference>
<keyword evidence="3 8" id="KW-0732">Signal</keyword>
<dbReference type="InterPro" id="IPR008410">
    <property type="entry name" value="BCSC_C"/>
</dbReference>
<dbReference type="GO" id="GO:0019867">
    <property type="term" value="C:outer membrane"/>
    <property type="evidence" value="ECO:0007669"/>
    <property type="project" value="InterPro"/>
</dbReference>
<dbReference type="GO" id="GO:0030244">
    <property type="term" value="P:cellulose biosynthetic process"/>
    <property type="evidence" value="ECO:0007669"/>
    <property type="project" value="UniProtKB-KW"/>
</dbReference>
<dbReference type="AlphaFoldDB" id="A0AA86JF54"/>
<evidence type="ECO:0000256" key="1">
    <source>
        <dbReference type="ARBA" id="ARBA00003476"/>
    </source>
</evidence>
<comment type="function">
    <text evidence="1">Required for maximal bacterial cellulose synthesis.</text>
</comment>
<reference evidence="10" key="1">
    <citation type="submission" date="2021-04" db="EMBL/GenBank/DDBJ databases">
        <title>Difference and commonality of drug resistance evolution in various bacteria. and drug sensitivity profiles.</title>
        <authorList>
            <person name="Maeda T."/>
            <person name="Shibai A."/>
            <person name="Kawada K."/>
            <person name="Kotani H."/>
            <person name="Tarusawa Y."/>
            <person name="Tanabe K."/>
            <person name="Furusawa C."/>
        </authorList>
    </citation>
    <scope>NUCLEOTIDE SEQUENCE</scope>
    <source>
        <strain evidence="10">JCM 8580</strain>
    </source>
</reference>
<evidence type="ECO:0000256" key="7">
    <source>
        <dbReference type="PROSITE-ProRule" id="PRU00339"/>
    </source>
</evidence>
<gene>
    <name evidence="10" type="primary">bcsC</name>
    <name evidence="10" type="ORF">ENKO_40830</name>
</gene>
<feature type="chain" id="PRO_5041650367" evidence="8">
    <location>
        <begin position="24"/>
        <end position="1158"/>
    </location>
</feature>
<organism evidence="10 11">
    <name type="scientific">Enterobacter kobei</name>
    <dbReference type="NCBI Taxonomy" id="208224"/>
    <lineage>
        <taxon>Bacteria</taxon>
        <taxon>Pseudomonadati</taxon>
        <taxon>Pseudomonadota</taxon>
        <taxon>Gammaproteobacteria</taxon>
        <taxon>Enterobacterales</taxon>
        <taxon>Enterobacteriaceae</taxon>
        <taxon>Enterobacter</taxon>
        <taxon>Enterobacter cloacae complex</taxon>
    </lineage>
</organism>
<evidence type="ECO:0000256" key="8">
    <source>
        <dbReference type="SAM" id="SignalP"/>
    </source>
</evidence>
<dbReference type="PROSITE" id="PS50005">
    <property type="entry name" value="TPR"/>
    <property type="match status" value="2"/>
</dbReference>
<dbReference type="Gene3D" id="1.25.40.10">
    <property type="entry name" value="Tetratricopeptide repeat domain"/>
    <property type="match status" value="4"/>
</dbReference>
<keyword evidence="6" id="KW-0135">Cellulose biosynthesis</keyword>
<evidence type="ECO:0000256" key="4">
    <source>
        <dbReference type="ARBA" id="ARBA00022737"/>
    </source>
</evidence>
<sequence>MRRLTLRFIALSLGFSVMPILHAAPGAEQQLLEQVRLGEATKREDLVRQSLYRLELIDPTNPDVIAARFRYLLRQGDTAGAQKQLDRLQELAPDSSALRDSRGIMTLSTPEGRQALQEARLQGTTGHTQEAIAAYDKLFNGNPPPGEIAREYWVQVAKLPARRNEAINQLKALNARRPGDGELQNALAQLLFASDRPDEGYAVLQQMAKSGTSRDAAAAIWYQQIKDLPISDASVQALQRFLAQFSEGDNVEMARQQLAEQQQKLADPAFRARSQGLAAVDAGQGSNAISALQQAVSADEHDGEAIGALGQAYSQKGDRARAVANLQKAITLAPQSSNRSKWDSLLQTNRYWLLIQQGDAALKAADPARATRFYQQAQQVDNTDSYAVLGLGDAALARKETDSAERYYRQALRMDSENSNAVRGLANLYRAQSPERAQAFIQTLNARQRRSVDDIERSMTGDRLAQQAEALENRGEWAQAAEVQRQRLALDAGSVWITYRLASDLRNAGQRAQGDAQMRDLAAQKPNDAEQVYAYGLYLSGNEDQGLAALAHLNTLPESQWTPNIQALADRLQRNQLLARANQLRDSGNEPAAIALLKAQPASTPIALTLADWAQQRGDYPAASALYNAVLAKEPTNLDARLSLAEVAVAQQNPMEARAQLAKITPDAAQPLSMNTERRRALVQAQLGDTAQAQQTFARLVPQAKALPPSQDSALVLRDAARLSQATGEPQQALEGYKDAMVAAGITPVRPQDNDAFTLLTRSNEKDDWLRRGVRSDAAELYRQQDVNVTLDHDYGRSKGTGGYSDVKMHTTMLQADAPLADGRMFFRTDVVNMNAGTFSTNSDGVYDPTWGTCEAGCTGGDKSQSDSGASLAVGWRNDTWDLDIGTTPMGFNVLDVVGGVSYSSDIGPFGYTLNAHRRPISSSLLAFGGQKDTNTDTKWGGVRASGGGVSMSYDRGEAHGVWASLNADTLTGKNVEDNWRVRWMTGYYYKLINKDNERMTVGLNNMIWHYDKDLSGYALGQGGYYSPQEYVSFAVPVTWRKRTENWSWELGGSGSWSHSRTKAQARYPLLNLIPADFRQQASERGSEGGSSQGFGYTAHALVERRVSSKWSIGAGIDIQQAKDYTPSHGMIFVRYSDAGWQGDMDMPPQPLMPYADW</sequence>
<dbReference type="Proteomes" id="UP000682928">
    <property type="component" value="Chromosome"/>
</dbReference>
<dbReference type="Pfam" id="PF14559">
    <property type="entry name" value="TPR_19"/>
    <property type="match status" value="1"/>
</dbReference>
<feature type="repeat" description="TPR" evidence="7">
    <location>
        <begin position="385"/>
        <end position="418"/>
    </location>
</feature>
<evidence type="ECO:0000256" key="2">
    <source>
        <dbReference type="ARBA" id="ARBA00005186"/>
    </source>
</evidence>
<evidence type="ECO:0000313" key="11">
    <source>
        <dbReference type="Proteomes" id="UP000682928"/>
    </source>
</evidence>
<dbReference type="PANTHER" id="PTHR12558">
    <property type="entry name" value="CELL DIVISION CYCLE 16,23,27"/>
    <property type="match status" value="1"/>
</dbReference>
<dbReference type="InterPro" id="IPR019734">
    <property type="entry name" value="TPR_rpt"/>
</dbReference>
<feature type="domain" description="Cellulose synthase operon C C-terminal" evidence="9">
    <location>
        <begin position="806"/>
        <end position="1137"/>
    </location>
</feature>
<name>A0AA86JF54_9ENTR</name>